<evidence type="ECO:0000313" key="2">
    <source>
        <dbReference type="EMBL" id="ADE53220.1"/>
    </source>
</evidence>
<feature type="compositionally biased region" description="Basic residues" evidence="1">
    <location>
        <begin position="9"/>
        <end position="19"/>
    </location>
</feature>
<evidence type="ECO:0000256" key="1">
    <source>
        <dbReference type="SAM" id="MobiDB-lite"/>
    </source>
</evidence>
<feature type="region of interest" description="Disordered" evidence="1">
    <location>
        <begin position="1"/>
        <end position="31"/>
    </location>
</feature>
<gene>
    <name evidence="2" type="ordered locus">Caka_0193</name>
</gene>
<keyword evidence="3" id="KW-1185">Reference proteome</keyword>
<protein>
    <submittedName>
        <fullName evidence="2">Uncharacterized protein</fullName>
    </submittedName>
</protein>
<evidence type="ECO:0000313" key="3">
    <source>
        <dbReference type="Proteomes" id="UP000000925"/>
    </source>
</evidence>
<name>D5ELP5_CORAD</name>
<dbReference type="AlphaFoldDB" id="D5ELP5"/>
<dbReference type="STRING" id="583355.Caka_0193"/>
<organism evidence="2 3">
    <name type="scientific">Coraliomargarita akajimensis (strain DSM 45221 / IAM 15411 / JCM 23193 / KCTC 12865 / 04OKA010-24)</name>
    <dbReference type="NCBI Taxonomy" id="583355"/>
    <lineage>
        <taxon>Bacteria</taxon>
        <taxon>Pseudomonadati</taxon>
        <taxon>Verrucomicrobiota</taxon>
        <taxon>Opitutia</taxon>
        <taxon>Puniceicoccales</taxon>
        <taxon>Coraliomargaritaceae</taxon>
        <taxon>Coraliomargarita</taxon>
    </lineage>
</organism>
<dbReference type="Proteomes" id="UP000000925">
    <property type="component" value="Chromosome"/>
</dbReference>
<proteinExistence type="predicted"/>
<sequence length="95" mass="11209">MNSTLPTKSQRKRSSRSSRTRSDSSRFLPNYSQFEEALKQLPDADEHDGDTYECRVLADEQYRSIKFAKTKIQRGSKYVSRWVYDGKILIRNRDL</sequence>
<dbReference type="KEGG" id="caa:Caka_0193"/>
<dbReference type="HOGENOM" id="CLU_2368039_0_0_0"/>
<dbReference type="EMBL" id="CP001998">
    <property type="protein sequence ID" value="ADE53220.1"/>
    <property type="molecule type" value="Genomic_DNA"/>
</dbReference>
<reference evidence="2 3" key="1">
    <citation type="journal article" date="2010" name="Stand. Genomic Sci.">
        <title>Complete genome sequence of Coraliomargarita akajimensis type strain (04OKA010-24).</title>
        <authorList>
            <person name="Mavromatis K."/>
            <person name="Abt B."/>
            <person name="Brambilla E."/>
            <person name="Lapidus A."/>
            <person name="Copeland A."/>
            <person name="Deshpande S."/>
            <person name="Nolan M."/>
            <person name="Lucas S."/>
            <person name="Tice H."/>
            <person name="Cheng J.F."/>
            <person name="Han C."/>
            <person name="Detter J.C."/>
            <person name="Woyke T."/>
            <person name="Goodwin L."/>
            <person name="Pitluck S."/>
            <person name="Held B."/>
            <person name="Brettin T."/>
            <person name="Tapia R."/>
            <person name="Ivanova N."/>
            <person name="Mikhailova N."/>
            <person name="Pati A."/>
            <person name="Liolios K."/>
            <person name="Chen A."/>
            <person name="Palaniappan K."/>
            <person name="Land M."/>
            <person name="Hauser L."/>
            <person name="Chang Y.J."/>
            <person name="Jeffries C.D."/>
            <person name="Rohde M."/>
            <person name="Goker M."/>
            <person name="Bristow J."/>
            <person name="Eisen J.A."/>
            <person name="Markowitz V."/>
            <person name="Hugenholtz P."/>
            <person name="Klenk H.P."/>
            <person name="Kyrpides N.C."/>
        </authorList>
    </citation>
    <scope>NUCLEOTIDE SEQUENCE [LARGE SCALE GENOMIC DNA]</scope>
    <source>
        <strain evidence="3">DSM 45221 / IAM 15411 / JCM 23193 / KCTC 12865</strain>
    </source>
</reference>
<accession>D5ELP5</accession>